<sequence>MVGGLLTHDTNGPEQAHELYQKLKLLMSINYEEDCVQTLKALCLMSCWSVKPSSPVNLDGPWIWTGLAIQLVTQMGLHREGTYATRANSGCLRRVFWYLLVACWGRPPRLRQKDLDVRPPTLEDFEVPNMQSLVFIETTKLCTVMTRIAKLYMERHHIQQSELSSIDAALCDWVNSLPEDLRLYNANDQRKAYYRPASELFIQYFVVIVMSQMLRYKERDRPWRVSVVSRIAASCASFLYDEILCREETVFLLPNHGFFCLAISLPLICHYPQLEPESTVRKRDIAIVCSVLNKMRDRYGDADMVLEKMRRLRETVERSSRVNGGPDAIPSDIQGSDVRAKELFPFPLDMCREMNLLESVNAPDPQHSQNTGSLPLDEHTDNPFFGLSFMDFFEPDPNMFDFTIDSEPNAYSTQEVFS</sequence>
<dbReference type="OMA" id="WYLFIND"/>
<evidence type="ECO:0000313" key="7">
    <source>
        <dbReference type="EMBL" id="EED24350.1"/>
    </source>
</evidence>
<evidence type="ECO:0000256" key="4">
    <source>
        <dbReference type="ARBA" id="ARBA00023163"/>
    </source>
</evidence>
<reference evidence="8" key="1">
    <citation type="journal article" date="2015" name="Genome Announc.">
        <title>Genome sequence of the AIDS-associated pathogen Penicillium marneffei (ATCC18224) and its near taxonomic relative Talaromyces stipitatus (ATCC10500).</title>
        <authorList>
            <person name="Nierman W.C."/>
            <person name="Fedorova-Abrams N.D."/>
            <person name="Andrianopoulos A."/>
        </authorList>
    </citation>
    <scope>NUCLEOTIDE SEQUENCE [LARGE SCALE GENOMIC DNA]</scope>
    <source>
        <strain evidence="8">ATCC 10500 / CBS 375.48 / QM 6759 / NRRL 1006</strain>
    </source>
</reference>
<keyword evidence="2" id="KW-0805">Transcription regulation</keyword>
<dbReference type="RefSeq" id="XP_002341737.1">
    <property type="nucleotide sequence ID" value="XM_002341696.1"/>
</dbReference>
<dbReference type="OrthoDB" id="39175at2759"/>
<dbReference type="InterPro" id="IPR007219">
    <property type="entry name" value="XnlR_reg_dom"/>
</dbReference>
<dbReference type="GO" id="GO:0003677">
    <property type="term" value="F:DNA binding"/>
    <property type="evidence" value="ECO:0007669"/>
    <property type="project" value="UniProtKB-KW"/>
</dbReference>
<dbReference type="AlphaFoldDB" id="B8LVY4"/>
<keyword evidence="3" id="KW-0238">DNA-binding</keyword>
<dbReference type="PhylomeDB" id="B8LVY4"/>
<keyword evidence="8" id="KW-1185">Reference proteome</keyword>
<accession>B8LVY4</accession>
<gene>
    <name evidence="7" type="ORF">TSTA_077170</name>
</gene>
<dbReference type="GO" id="GO:0008270">
    <property type="term" value="F:zinc ion binding"/>
    <property type="evidence" value="ECO:0007669"/>
    <property type="project" value="InterPro"/>
</dbReference>
<feature type="domain" description="Xylanolytic transcriptional activator regulatory" evidence="6">
    <location>
        <begin position="61"/>
        <end position="126"/>
    </location>
</feature>
<dbReference type="VEuPathDB" id="FungiDB:TSTA_077170"/>
<evidence type="ECO:0000259" key="6">
    <source>
        <dbReference type="SMART" id="SM00906"/>
    </source>
</evidence>
<proteinExistence type="predicted"/>
<dbReference type="InParanoid" id="B8LVY4"/>
<protein>
    <submittedName>
        <fullName evidence="7">Acetamidase regulatory protein, putative</fullName>
    </submittedName>
</protein>
<dbReference type="SMART" id="SM00906">
    <property type="entry name" value="Fungal_trans"/>
    <property type="match status" value="1"/>
</dbReference>
<dbReference type="PANTHER" id="PTHR47171">
    <property type="entry name" value="FARA-RELATED"/>
    <property type="match status" value="1"/>
</dbReference>
<dbReference type="Pfam" id="PF04082">
    <property type="entry name" value="Fungal_trans"/>
    <property type="match status" value="1"/>
</dbReference>
<dbReference type="GeneID" id="8108483"/>
<name>B8LVY4_TALSN</name>
<dbReference type="EMBL" id="EQ962652">
    <property type="protein sequence ID" value="EED24350.1"/>
    <property type="molecule type" value="Genomic_DNA"/>
</dbReference>
<evidence type="ECO:0000313" key="8">
    <source>
        <dbReference type="Proteomes" id="UP000001745"/>
    </source>
</evidence>
<dbReference type="Proteomes" id="UP000001745">
    <property type="component" value="Unassembled WGS sequence"/>
</dbReference>
<evidence type="ECO:0000256" key="3">
    <source>
        <dbReference type="ARBA" id="ARBA00023125"/>
    </source>
</evidence>
<dbReference type="CDD" id="cd12148">
    <property type="entry name" value="fungal_TF_MHR"/>
    <property type="match status" value="1"/>
</dbReference>
<dbReference type="HOGENOM" id="CLU_007427_3_0_1"/>
<keyword evidence="1" id="KW-0862">Zinc</keyword>
<evidence type="ECO:0000256" key="1">
    <source>
        <dbReference type="ARBA" id="ARBA00022833"/>
    </source>
</evidence>
<organism evidence="7 8">
    <name type="scientific">Talaromyces stipitatus (strain ATCC 10500 / CBS 375.48 / QM 6759 / NRRL 1006)</name>
    <name type="common">Penicillium stipitatum</name>
    <dbReference type="NCBI Taxonomy" id="441959"/>
    <lineage>
        <taxon>Eukaryota</taxon>
        <taxon>Fungi</taxon>
        <taxon>Dikarya</taxon>
        <taxon>Ascomycota</taxon>
        <taxon>Pezizomycotina</taxon>
        <taxon>Eurotiomycetes</taxon>
        <taxon>Eurotiomycetidae</taxon>
        <taxon>Eurotiales</taxon>
        <taxon>Trichocomaceae</taxon>
        <taxon>Talaromyces</taxon>
        <taxon>Talaromyces sect. Talaromyces</taxon>
    </lineage>
</organism>
<evidence type="ECO:0000256" key="5">
    <source>
        <dbReference type="ARBA" id="ARBA00023242"/>
    </source>
</evidence>
<keyword evidence="5" id="KW-0539">Nucleus</keyword>
<dbReference type="InterPro" id="IPR052073">
    <property type="entry name" value="Amide_Lactam_Regulators"/>
</dbReference>
<dbReference type="GO" id="GO:0006351">
    <property type="term" value="P:DNA-templated transcription"/>
    <property type="evidence" value="ECO:0007669"/>
    <property type="project" value="InterPro"/>
</dbReference>
<keyword evidence="4" id="KW-0804">Transcription</keyword>
<dbReference type="eggNOG" id="ENOG502RPEN">
    <property type="taxonomic scope" value="Eukaryota"/>
</dbReference>
<evidence type="ECO:0000256" key="2">
    <source>
        <dbReference type="ARBA" id="ARBA00023015"/>
    </source>
</evidence>
<dbReference type="PANTHER" id="PTHR47171:SF3">
    <property type="entry name" value="FARA-RELATED"/>
    <property type="match status" value="1"/>
</dbReference>